<keyword evidence="4" id="KW-0677">Repeat</keyword>
<keyword evidence="3" id="KW-0479">Metal-binding</keyword>
<evidence type="ECO:0000256" key="9">
    <source>
        <dbReference type="PROSITE-ProRule" id="PRU00357"/>
    </source>
</evidence>
<dbReference type="PANTHER" id="PTHR31717">
    <property type="entry name" value="ZINC FINGER PROTEIN CONSTANS-LIKE 10"/>
    <property type="match status" value="1"/>
</dbReference>
<dbReference type="InterPro" id="IPR049808">
    <property type="entry name" value="CONSTANS-like_Bbox1"/>
</dbReference>
<evidence type="ECO:0000259" key="12">
    <source>
        <dbReference type="PROSITE" id="PS51017"/>
    </source>
</evidence>
<comment type="subcellular location">
    <subcellularLocation>
        <location evidence="1 9">Nucleus</location>
    </subcellularLocation>
</comment>
<dbReference type="PROSITE" id="PS50119">
    <property type="entry name" value="ZF_BBOX"/>
    <property type="match status" value="2"/>
</dbReference>
<reference evidence="13 14" key="1">
    <citation type="submission" date="2016-09" db="EMBL/GenBank/DDBJ databases">
        <title>The draft genome of Dichanthelium oligosanthes: A C3 panicoid grass species.</title>
        <authorList>
            <person name="Studer A.J."/>
            <person name="Schnable J.C."/>
            <person name="Brutnell T.P."/>
        </authorList>
    </citation>
    <scope>NUCLEOTIDE SEQUENCE [LARGE SCALE GENOMIC DNA]</scope>
    <source>
        <strain evidence="14">cv. Kellogg 1175</strain>
        <tissue evidence="13">Leaf</tissue>
    </source>
</reference>
<keyword evidence="7 9" id="KW-0539">Nucleus</keyword>
<dbReference type="PROSITE" id="PS51017">
    <property type="entry name" value="CCT"/>
    <property type="match status" value="1"/>
</dbReference>
<protein>
    <submittedName>
        <fullName evidence="13">Zinc finger protein CONSTANS-LIKE 10</fullName>
    </submittedName>
</protein>
<feature type="domain" description="B box-type" evidence="11">
    <location>
        <begin position="1"/>
        <end position="47"/>
    </location>
</feature>
<feature type="domain" description="CCT" evidence="12">
    <location>
        <begin position="340"/>
        <end position="382"/>
    </location>
</feature>
<evidence type="ECO:0000256" key="1">
    <source>
        <dbReference type="ARBA" id="ARBA00004123"/>
    </source>
</evidence>
<dbReference type="Proteomes" id="UP000095767">
    <property type="component" value="Unassembled WGS sequence"/>
</dbReference>
<dbReference type="AlphaFoldDB" id="A0A1E5WLW3"/>
<evidence type="ECO:0000256" key="3">
    <source>
        <dbReference type="ARBA" id="ARBA00022723"/>
    </source>
</evidence>
<feature type="compositionally biased region" description="Basic residues" evidence="10">
    <location>
        <begin position="348"/>
        <end position="359"/>
    </location>
</feature>
<evidence type="ECO:0000256" key="6">
    <source>
        <dbReference type="ARBA" id="ARBA00022833"/>
    </source>
</evidence>
<dbReference type="PANTHER" id="PTHR31717:SF138">
    <property type="entry name" value="CONSTANS-LIKE PROTEIN DAYS TO HEADING ON CHROMOSOME 2"/>
    <property type="match status" value="1"/>
</dbReference>
<dbReference type="GO" id="GO:0006355">
    <property type="term" value="P:regulation of DNA-templated transcription"/>
    <property type="evidence" value="ECO:0007669"/>
    <property type="project" value="UniProtKB-ARBA"/>
</dbReference>
<dbReference type="STRING" id="888268.A0A1E5WLW3"/>
<dbReference type="Pfam" id="PF22586">
    <property type="entry name" value="ANCHR-like_BBOX"/>
    <property type="match status" value="1"/>
</dbReference>
<sequence length="397" mass="43426">MAALCDFCGKQRSMIYCRSDAASLCLSCDRNVHSANALSRRHTRTLLCDRCGSQPATARCIEENASLCQNCDWNGHDAASGATGHKRQAINCYSGCPSSAELSRIWSFVMDIPTVAAEPNCEDGISMMTIDDSDATNHCGASDDKRLLEIASTTLMSDPPTGDKLKPLIGSSSGDGVNVLPLATDQLAGPVSMTPKVPYATDDDKFNDGSMYEDLCVDDTDLTFENYEELFGTSHIQTEQLFDDAGIDSFFEMKELPPFDSNNEEPKYMQLECSNVVSADSSLCIPVRQVRSSISQSFSGLTGESSAGDHQDCGVSPMLLMGEPPWHPPGPEGSVAGGSRDSALTRYKEKKKRRKFDKKIRYASRKARADVRKRVKGRFIKAGEAYDYDPLSQTRSY</sequence>
<keyword evidence="6" id="KW-0862">Zinc</keyword>
<name>A0A1E5WLW3_9POAL</name>
<dbReference type="InterPro" id="IPR010402">
    <property type="entry name" value="CCT_domain"/>
</dbReference>
<comment type="caution">
    <text evidence="13">The sequence shown here is derived from an EMBL/GenBank/DDBJ whole genome shotgun (WGS) entry which is preliminary data.</text>
</comment>
<accession>A0A1E5WLW3</accession>
<dbReference type="CDD" id="cd19821">
    <property type="entry name" value="Bbox1_BBX-like"/>
    <property type="match status" value="2"/>
</dbReference>
<comment type="similarity">
    <text evidence="2">Belongs to the CONSTANS family.</text>
</comment>
<dbReference type="GO" id="GO:0008270">
    <property type="term" value="F:zinc ion binding"/>
    <property type="evidence" value="ECO:0007669"/>
    <property type="project" value="UniProtKB-KW"/>
</dbReference>
<evidence type="ECO:0000256" key="10">
    <source>
        <dbReference type="SAM" id="MobiDB-lite"/>
    </source>
</evidence>
<evidence type="ECO:0000256" key="2">
    <source>
        <dbReference type="ARBA" id="ARBA00010024"/>
    </source>
</evidence>
<dbReference type="EMBL" id="LWDX02002013">
    <property type="protein sequence ID" value="OEL38367.1"/>
    <property type="molecule type" value="Genomic_DNA"/>
</dbReference>
<proteinExistence type="inferred from homology"/>
<evidence type="ECO:0000313" key="13">
    <source>
        <dbReference type="EMBL" id="OEL38367.1"/>
    </source>
</evidence>
<evidence type="ECO:0000256" key="5">
    <source>
        <dbReference type="ARBA" id="ARBA00022771"/>
    </source>
</evidence>
<evidence type="ECO:0000259" key="11">
    <source>
        <dbReference type="PROSITE" id="PS50119"/>
    </source>
</evidence>
<dbReference type="GO" id="GO:0005634">
    <property type="term" value="C:nucleus"/>
    <property type="evidence" value="ECO:0007669"/>
    <property type="project" value="UniProtKB-SubCell"/>
</dbReference>
<organism evidence="13 14">
    <name type="scientific">Dichanthelium oligosanthes</name>
    <dbReference type="NCBI Taxonomy" id="888268"/>
    <lineage>
        <taxon>Eukaryota</taxon>
        <taxon>Viridiplantae</taxon>
        <taxon>Streptophyta</taxon>
        <taxon>Embryophyta</taxon>
        <taxon>Tracheophyta</taxon>
        <taxon>Spermatophyta</taxon>
        <taxon>Magnoliopsida</taxon>
        <taxon>Liliopsida</taxon>
        <taxon>Poales</taxon>
        <taxon>Poaceae</taxon>
        <taxon>PACMAD clade</taxon>
        <taxon>Panicoideae</taxon>
        <taxon>Panicodae</taxon>
        <taxon>Paniceae</taxon>
        <taxon>Dichantheliinae</taxon>
        <taxon>Dichanthelium</taxon>
    </lineage>
</organism>
<evidence type="ECO:0000313" key="14">
    <source>
        <dbReference type="Proteomes" id="UP000095767"/>
    </source>
</evidence>
<dbReference type="Pfam" id="PF06203">
    <property type="entry name" value="CCT"/>
    <property type="match status" value="1"/>
</dbReference>
<evidence type="ECO:0000256" key="8">
    <source>
        <dbReference type="PROSITE-ProRule" id="PRU00024"/>
    </source>
</evidence>
<dbReference type="SMART" id="SM00336">
    <property type="entry name" value="BBOX"/>
    <property type="match status" value="2"/>
</dbReference>
<dbReference type="InterPro" id="IPR000315">
    <property type="entry name" value="Znf_B-box"/>
</dbReference>
<dbReference type="OrthoDB" id="153872at2759"/>
<evidence type="ECO:0000256" key="7">
    <source>
        <dbReference type="ARBA" id="ARBA00023242"/>
    </source>
</evidence>
<feature type="region of interest" description="Disordered" evidence="10">
    <location>
        <begin position="324"/>
        <end position="359"/>
    </location>
</feature>
<gene>
    <name evidence="13" type="ORF">BAE44_0000614</name>
</gene>
<feature type="domain" description="B box-type" evidence="11">
    <location>
        <begin position="43"/>
        <end position="90"/>
    </location>
</feature>
<keyword evidence="5 8" id="KW-0863">Zinc-finger</keyword>
<keyword evidence="14" id="KW-1185">Reference proteome</keyword>
<evidence type="ECO:0000256" key="4">
    <source>
        <dbReference type="ARBA" id="ARBA00022737"/>
    </source>
</evidence>